<keyword evidence="2" id="KW-1185">Reference proteome</keyword>
<dbReference type="AlphaFoldDB" id="A0A813H032"/>
<dbReference type="OrthoDB" id="405937at2759"/>
<sequence>FSGDSVCLDRSDLDLYQAALRIDQKSPEASLSKLLEEKRRLLQRVSAKLGETAVNAVLGCGAPPVRPQRPPEESEAPSDLRSLCTNLRDGIERKRTLLEQLQLGCG</sequence>
<accession>A0A813H032</accession>
<evidence type="ECO:0000313" key="1">
    <source>
        <dbReference type="EMBL" id="CAE8631012.1"/>
    </source>
</evidence>
<reference evidence="1" key="1">
    <citation type="submission" date="2021-02" db="EMBL/GenBank/DDBJ databases">
        <authorList>
            <person name="Dougan E. K."/>
            <person name="Rhodes N."/>
            <person name="Thang M."/>
            <person name="Chan C."/>
        </authorList>
    </citation>
    <scope>NUCLEOTIDE SEQUENCE</scope>
</reference>
<evidence type="ECO:0000313" key="2">
    <source>
        <dbReference type="Proteomes" id="UP000654075"/>
    </source>
</evidence>
<feature type="non-terminal residue" evidence="1">
    <location>
        <position position="1"/>
    </location>
</feature>
<dbReference type="Proteomes" id="UP000654075">
    <property type="component" value="Unassembled WGS sequence"/>
</dbReference>
<organism evidence="1 2">
    <name type="scientific">Polarella glacialis</name>
    <name type="common">Dinoflagellate</name>
    <dbReference type="NCBI Taxonomy" id="89957"/>
    <lineage>
        <taxon>Eukaryota</taxon>
        <taxon>Sar</taxon>
        <taxon>Alveolata</taxon>
        <taxon>Dinophyceae</taxon>
        <taxon>Suessiales</taxon>
        <taxon>Suessiaceae</taxon>
        <taxon>Polarella</taxon>
    </lineage>
</organism>
<dbReference type="EMBL" id="CAJNNV010030003">
    <property type="protein sequence ID" value="CAE8631012.1"/>
    <property type="molecule type" value="Genomic_DNA"/>
</dbReference>
<proteinExistence type="predicted"/>
<protein>
    <submittedName>
        <fullName evidence="1">Uncharacterized protein</fullName>
    </submittedName>
</protein>
<gene>
    <name evidence="1" type="ORF">PGLA1383_LOCUS47163</name>
</gene>
<comment type="caution">
    <text evidence="1">The sequence shown here is derived from an EMBL/GenBank/DDBJ whole genome shotgun (WGS) entry which is preliminary data.</text>
</comment>
<name>A0A813H032_POLGL</name>